<evidence type="ECO:0000256" key="5">
    <source>
        <dbReference type="ARBA" id="ARBA00022960"/>
    </source>
</evidence>
<feature type="transmembrane region" description="Helical" evidence="9">
    <location>
        <begin position="132"/>
        <end position="153"/>
    </location>
</feature>
<dbReference type="OrthoDB" id="6647425at2"/>
<dbReference type="InterPro" id="IPR007227">
    <property type="entry name" value="Cell_shape_determining_MreD"/>
</dbReference>
<feature type="transmembrane region" description="Helical" evidence="9">
    <location>
        <begin position="38"/>
        <end position="55"/>
    </location>
</feature>
<comment type="similarity">
    <text evidence="2 8">Belongs to the MreD family.</text>
</comment>
<evidence type="ECO:0000256" key="9">
    <source>
        <dbReference type="SAM" id="Phobius"/>
    </source>
</evidence>
<proteinExistence type="inferred from homology"/>
<comment type="caution">
    <text evidence="10">The sequence shown here is derived from an EMBL/GenBank/DDBJ whole genome shotgun (WGS) entry which is preliminary data.</text>
</comment>
<dbReference type="InterPro" id="IPR026034">
    <property type="entry name" value="MreD_proteobac"/>
</dbReference>
<keyword evidence="7 8" id="KW-0472">Membrane</keyword>
<sequence length="163" mass="18464">MVSHVSGRNGWVVWLTFAVGLLLSVSPLPQFMENFRPLWMALLLTFWVLALPHRIGMTTAWLLGLMEDVLYGNYLGQNALILSLITFLVMSLQQRLRMFPMWQQCLVLLVVFGLAQLAQLWISALSGTRQPTLALVLPALVSALLWPWVSYGLRGLCKRLKIN</sequence>
<evidence type="ECO:0000256" key="6">
    <source>
        <dbReference type="ARBA" id="ARBA00022989"/>
    </source>
</evidence>
<dbReference type="Pfam" id="PF04093">
    <property type="entry name" value="MreD"/>
    <property type="match status" value="1"/>
</dbReference>
<feature type="transmembrane region" description="Helical" evidence="9">
    <location>
        <begin position="75"/>
        <end position="93"/>
    </location>
</feature>
<dbReference type="GO" id="GO:0005886">
    <property type="term" value="C:plasma membrane"/>
    <property type="evidence" value="ECO:0007669"/>
    <property type="project" value="UniProtKB-SubCell"/>
</dbReference>
<gene>
    <name evidence="10" type="ORF">ALQ04_03006</name>
</gene>
<keyword evidence="6 9" id="KW-1133">Transmembrane helix</keyword>
<feature type="transmembrane region" description="Helical" evidence="9">
    <location>
        <begin position="105"/>
        <end position="126"/>
    </location>
</feature>
<dbReference type="GO" id="GO:0008360">
    <property type="term" value="P:regulation of cell shape"/>
    <property type="evidence" value="ECO:0007669"/>
    <property type="project" value="UniProtKB-UniRule"/>
</dbReference>
<dbReference type="Proteomes" id="UP000277236">
    <property type="component" value="Unassembled WGS sequence"/>
</dbReference>
<feature type="transmembrane region" description="Helical" evidence="9">
    <location>
        <begin position="12"/>
        <end position="31"/>
    </location>
</feature>
<keyword evidence="5 8" id="KW-0133">Cell shape</keyword>
<evidence type="ECO:0000256" key="8">
    <source>
        <dbReference type="PIRNR" id="PIRNR018472"/>
    </source>
</evidence>
<dbReference type="EMBL" id="RBRE01000064">
    <property type="protein sequence ID" value="RMQ43621.1"/>
    <property type="molecule type" value="Genomic_DNA"/>
</dbReference>
<dbReference type="AlphaFoldDB" id="A0A3M4LRK2"/>
<protein>
    <recommendedName>
        <fullName evidence="8">Rod shape-determining protein MreD</fullName>
    </recommendedName>
</protein>
<comment type="function">
    <text evidence="8">Involved in formation of the rod shape of the cell. May also contribute to regulation of formation of penicillin-binding proteins.</text>
</comment>
<evidence type="ECO:0000256" key="1">
    <source>
        <dbReference type="ARBA" id="ARBA00004651"/>
    </source>
</evidence>
<evidence type="ECO:0000256" key="3">
    <source>
        <dbReference type="ARBA" id="ARBA00022475"/>
    </source>
</evidence>
<dbReference type="RefSeq" id="WP_122317102.1">
    <property type="nucleotide sequence ID" value="NZ_RBRE01000064.1"/>
</dbReference>
<organism evidence="10 11">
    <name type="scientific">Pseudomonas cichorii</name>
    <dbReference type="NCBI Taxonomy" id="36746"/>
    <lineage>
        <taxon>Bacteria</taxon>
        <taxon>Pseudomonadati</taxon>
        <taxon>Pseudomonadota</taxon>
        <taxon>Gammaproteobacteria</taxon>
        <taxon>Pseudomonadales</taxon>
        <taxon>Pseudomonadaceae</taxon>
        <taxon>Pseudomonas</taxon>
    </lineage>
</organism>
<evidence type="ECO:0000313" key="11">
    <source>
        <dbReference type="Proteomes" id="UP000277236"/>
    </source>
</evidence>
<keyword evidence="8" id="KW-0997">Cell inner membrane</keyword>
<dbReference type="NCBIfam" id="TIGR03426">
    <property type="entry name" value="shape_MreD"/>
    <property type="match status" value="1"/>
</dbReference>
<evidence type="ECO:0000256" key="2">
    <source>
        <dbReference type="ARBA" id="ARBA00007776"/>
    </source>
</evidence>
<keyword evidence="3 8" id="KW-1003">Cell membrane</keyword>
<comment type="subcellular location">
    <subcellularLocation>
        <location evidence="8">Cell inner membrane</location>
    </subcellularLocation>
    <subcellularLocation>
        <location evidence="1">Cell membrane</location>
        <topology evidence="1">Multi-pass membrane protein</topology>
    </subcellularLocation>
</comment>
<accession>A0A3M4LRK2</accession>
<dbReference type="PANTHER" id="PTHR37484">
    <property type="entry name" value="ROD SHAPE-DETERMINING PROTEIN MRED"/>
    <property type="match status" value="1"/>
</dbReference>
<dbReference type="PIRSF" id="PIRSF018472">
    <property type="entry name" value="MreD_proteobac"/>
    <property type="match status" value="1"/>
</dbReference>
<keyword evidence="4 9" id="KW-0812">Transmembrane</keyword>
<reference evidence="10 11" key="1">
    <citation type="submission" date="2018-08" db="EMBL/GenBank/DDBJ databases">
        <title>Recombination of ecologically and evolutionarily significant loci maintains genetic cohesion in the Pseudomonas syringae species complex.</title>
        <authorList>
            <person name="Dillon M."/>
            <person name="Thakur S."/>
            <person name="Almeida R.N.D."/>
            <person name="Weir B.S."/>
            <person name="Guttman D.S."/>
        </authorList>
    </citation>
    <scope>NUCLEOTIDE SEQUENCE [LARGE SCALE GENOMIC DNA]</scope>
    <source>
        <strain evidence="10 11">ICMP 3353</strain>
    </source>
</reference>
<dbReference type="PANTHER" id="PTHR37484:SF1">
    <property type="entry name" value="ROD SHAPE-DETERMINING PROTEIN MRED"/>
    <property type="match status" value="1"/>
</dbReference>
<evidence type="ECO:0000313" key="10">
    <source>
        <dbReference type="EMBL" id="RMQ43621.1"/>
    </source>
</evidence>
<name>A0A3M4LRK2_PSECI</name>
<evidence type="ECO:0000256" key="4">
    <source>
        <dbReference type="ARBA" id="ARBA00022692"/>
    </source>
</evidence>
<evidence type="ECO:0000256" key="7">
    <source>
        <dbReference type="ARBA" id="ARBA00023136"/>
    </source>
</evidence>